<evidence type="ECO:0000313" key="1">
    <source>
        <dbReference type="EMBL" id="SFS49157.1"/>
    </source>
</evidence>
<name>A0A1I6Q9L9_9SPHI</name>
<dbReference type="RefSeq" id="WP_093363762.1">
    <property type="nucleotide sequence ID" value="NZ_FOZZ01000002.1"/>
</dbReference>
<dbReference type="EMBL" id="FOZZ01000002">
    <property type="protein sequence ID" value="SFS49157.1"/>
    <property type="molecule type" value="Genomic_DNA"/>
</dbReference>
<protein>
    <submittedName>
        <fullName evidence="1">Uncharacterized protein</fullName>
    </submittedName>
</protein>
<organism evidence="1 2">
    <name type="scientific">Sphingobacterium wenxiniae</name>
    <dbReference type="NCBI Taxonomy" id="683125"/>
    <lineage>
        <taxon>Bacteria</taxon>
        <taxon>Pseudomonadati</taxon>
        <taxon>Bacteroidota</taxon>
        <taxon>Sphingobacteriia</taxon>
        <taxon>Sphingobacteriales</taxon>
        <taxon>Sphingobacteriaceae</taxon>
        <taxon>Sphingobacterium</taxon>
    </lineage>
</organism>
<reference evidence="1 2" key="1">
    <citation type="submission" date="2016-10" db="EMBL/GenBank/DDBJ databases">
        <authorList>
            <person name="de Groot N.N."/>
        </authorList>
    </citation>
    <scope>NUCLEOTIDE SEQUENCE [LARGE SCALE GENOMIC DNA]</scope>
    <source>
        <strain evidence="1 2">DSM 22789</strain>
    </source>
</reference>
<proteinExistence type="predicted"/>
<evidence type="ECO:0000313" key="2">
    <source>
        <dbReference type="Proteomes" id="UP000198785"/>
    </source>
</evidence>
<gene>
    <name evidence="1" type="ORF">SAMN05660206_102211</name>
</gene>
<dbReference type="Proteomes" id="UP000198785">
    <property type="component" value="Unassembled WGS sequence"/>
</dbReference>
<sequence length="302" mass="35943">MELLWCQFFIDAYNKGIYEFAKDFLMPGTVLFLTVYFSIHLSKEEFRRQLEKEKNDKLEFDNTTSELIKITIPKLSEKLSKLATLLEKQNLELSYDKYENMVVNKTDGSFFTSLKEIGYKNSYYITKNILHFSEEDFMKYWEIISNTPHRFRQIEEYLLYVSNEYNRINSELNKLTHSISHKTSHIIHDRFGTYSTHDLSHNQLEEPRTNLAYNMHLAVENFQKDETNNQPIKIRNFLMELDLLKTNEIASKELSSEYAQEIVYALARIQSIEKLFEVTKETNQGYIKRLREDADKLNSLIK</sequence>
<dbReference type="OrthoDB" id="9835011at2"/>
<keyword evidence="2" id="KW-1185">Reference proteome</keyword>
<accession>A0A1I6Q9L9</accession>
<dbReference type="AlphaFoldDB" id="A0A1I6Q9L9"/>